<organism evidence="1 2">
    <name type="scientific">Bacteroides eggerthii</name>
    <dbReference type="NCBI Taxonomy" id="28111"/>
    <lineage>
        <taxon>Bacteria</taxon>
        <taxon>Pseudomonadati</taxon>
        <taxon>Bacteroidota</taxon>
        <taxon>Bacteroidia</taxon>
        <taxon>Bacteroidales</taxon>
        <taxon>Bacteroidaceae</taxon>
        <taxon>Bacteroides</taxon>
    </lineage>
</organism>
<evidence type="ECO:0008006" key="3">
    <source>
        <dbReference type="Google" id="ProtNLM"/>
    </source>
</evidence>
<dbReference type="PROSITE" id="PS51257">
    <property type="entry name" value="PROKAR_LIPOPROTEIN"/>
    <property type="match status" value="1"/>
</dbReference>
<dbReference type="RefSeq" id="WP_004290725.1">
    <property type="nucleotide sequence ID" value="NZ_CABKNQ010000018.1"/>
</dbReference>
<dbReference type="Proteomes" id="UP000254424">
    <property type="component" value="Unassembled WGS sequence"/>
</dbReference>
<gene>
    <name evidence="1" type="ORF">NCTC11155_01427</name>
</gene>
<dbReference type="OrthoDB" id="1013052at2"/>
<accession>A0A380YL53</accession>
<dbReference type="EMBL" id="UFSX01000001">
    <property type="protein sequence ID" value="SUV29444.1"/>
    <property type="molecule type" value="Genomic_DNA"/>
</dbReference>
<evidence type="ECO:0000313" key="1">
    <source>
        <dbReference type="EMBL" id="SUV29444.1"/>
    </source>
</evidence>
<sequence>MNKKYIYSLCAASFLMTACDYNEDNFPGFDQEPITDVVYYEGDFTGKYPTEGYFSLVQGDEDAGKATIEEALVSMLEDTYPYCDKGSSAKIKVKVADVMPSQEKEPAYKDAYELGKDDYDSMGTEKGQPGKYDNFDKNMDVNAYLTAFCNTKYADKAEGFICKITYKYYAGTTTNQSRYYKKGANGWTEEPLIPYDADKKYSLVSDDYKAMGTDDGEPGSNDEFTSVEQADACLVIFLKNKYTYVAKDGLTVEVNYKVAGANKTTVYRYNGSTWEAYNPKNSVVVSINERITVMKFDGKEWKLSNLISNIEKLTLTNAEYTKLVEWVKTNKPEYMSTQNTTSEYYFGADCGKNNNINNKYSTWAQYYNVDGYLDNLKDEEIQTIMDERLAKEAFPIILLPDMVANPDPDTSYTVIYKVYSGRGNGNYAMSFYYSKEDNTYTWDEMTPVMQ</sequence>
<dbReference type="STRING" id="483216.BACEGG_02407"/>
<evidence type="ECO:0000313" key="2">
    <source>
        <dbReference type="Proteomes" id="UP000254424"/>
    </source>
</evidence>
<dbReference type="AlphaFoldDB" id="A0A380YL53"/>
<proteinExistence type="predicted"/>
<reference evidence="1 2" key="1">
    <citation type="submission" date="2018-06" db="EMBL/GenBank/DDBJ databases">
        <authorList>
            <consortium name="Pathogen Informatics"/>
            <person name="Doyle S."/>
        </authorList>
    </citation>
    <scope>NUCLEOTIDE SEQUENCE [LARGE SCALE GENOMIC DNA]</scope>
    <source>
        <strain evidence="1 2">NCTC11155</strain>
    </source>
</reference>
<dbReference type="GeneID" id="93071335"/>
<name>A0A380YL53_9BACE</name>
<protein>
    <recommendedName>
        <fullName evidence="3">DUF5017 domain-containing protein</fullName>
    </recommendedName>
</protein>